<dbReference type="SMART" id="SM00812">
    <property type="entry name" value="Alpha_L_fucos"/>
    <property type="match status" value="1"/>
</dbReference>
<feature type="domain" description="F5/8 type C" evidence="9">
    <location>
        <begin position="349"/>
        <end position="444"/>
    </location>
</feature>
<dbReference type="PROSITE" id="PS00018">
    <property type="entry name" value="EF_HAND_1"/>
    <property type="match status" value="1"/>
</dbReference>
<dbReference type="InterPro" id="IPR000933">
    <property type="entry name" value="Glyco_hydro_29"/>
</dbReference>
<dbReference type="RefSeq" id="WP_011590977.1">
    <property type="nucleotide sequence ID" value="NC_008261.1"/>
</dbReference>
<dbReference type="HOGENOM" id="CLU_002934_5_0_9"/>
<dbReference type="Gene3D" id="2.60.120.260">
    <property type="entry name" value="Galactose-binding domain-like"/>
    <property type="match status" value="3"/>
</dbReference>
<dbReference type="AlphaFoldDB" id="A0A0H2YQI3"/>
<dbReference type="GO" id="GO:0005764">
    <property type="term" value="C:lysosome"/>
    <property type="evidence" value="ECO:0007669"/>
    <property type="project" value="TreeGrafter"/>
</dbReference>
<comment type="similarity">
    <text evidence="1">Belongs to the glycosyl hydrolase 29 family.</text>
</comment>
<dbReference type="CDD" id="cd14254">
    <property type="entry name" value="Dockerin_II"/>
    <property type="match status" value="1"/>
</dbReference>
<name>A0A0H2YQI3_CLOP1</name>
<accession>A0A0H2YQI3</accession>
<dbReference type="SMART" id="SM00237">
    <property type="entry name" value="Calx_beta"/>
    <property type="match status" value="1"/>
</dbReference>
<dbReference type="InterPro" id="IPR002105">
    <property type="entry name" value="Dockerin_1_rpt"/>
</dbReference>
<dbReference type="KEGG" id="cpf:CPF_2130"/>
<dbReference type="FunFam" id="3.20.20.80:FF:000052">
    <property type="entry name" value="Putative alpha-L-fucosidase 1"/>
    <property type="match status" value="1"/>
</dbReference>
<dbReference type="Gene3D" id="3.20.20.80">
    <property type="entry name" value="Glycosidases"/>
    <property type="match status" value="1"/>
</dbReference>
<evidence type="ECO:0000256" key="7">
    <source>
        <dbReference type="ARBA" id="ARBA00023295"/>
    </source>
</evidence>
<dbReference type="InterPro" id="IPR018247">
    <property type="entry name" value="EF_Hand_1_Ca_BS"/>
</dbReference>
<dbReference type="Pfam" id="PF03160">
    <property type="entry name" value="Calx-beta"/>
    <property type="match status" value="1"/>
</dbReference>
<dbReference type="GO" id="GO:0000272">
    <property type="term" value="P:polysaccharide catabolic process"/>
    <property type="evidence" value="ECO:0007669"/>
    <property type="project" value="InterPro"/>
</dbReference>
<dbReference type="InterPro" id="IPR057739">
    <property type="entry name" value="Glyco_hydro_29_N"/>
</dbReference>
<evidence type="ECO:0000259" key="10">
    <source>
        <dbReference type="PROSITE" id="PS51766"/>
    </source>
</evidence>
<dbReference type="GO" id="GO:0004560">
    <property type="term" value="F:alpha-L-fucosidase activity"/>
    <property type="evidence" value="ECO:0007669"/>
    <property type="project" value="InterPro"/>
</dbReference>
<dbReference type="SUPFAM" id="SSF49785">
    <property type="entry name" value="Galactose-binding domain-like"/>
    <property type="match status" value="1"/>
</dbReference>
<dbReference type="InterPro" id="IPR016134">
    <property type="entry name" value="Dockerin_dom"/>
</dbReference>
<organism evidence="11 12">
    <name type="scientific">Clostridium perfringens (strain ATCC 13124 / DSM 756 / JCM 1290 / NCIMB 6125 / NCTC 8237 / Type A)</name>
    <dbReference type="NCBI Taxonomy" id="195103"/>
    <lineage>
        <taxon>Bacteria</taxon>
        <taxon>Bacillati</taxon>
        <taxon>Bacillota</taxon>
        <taxon>Clostridia</taxon>
        <taxon>Eubacteriales</taxon>
        <taxon>Clostridiaceae</taxon>
        <taxon>Clostridium</taxon>
    </lineage>
</organism>
<dbReference type="PaxDb" id="195103-CPF_2130"/>
<dbReference type="STRING" id="195103.CPF_2130"/>
<dbReference type="eggNOG" id="COG3934">
    <property type="taxonomic scope" value="Bacteria"/>
</dbReference>
<dbReference type="Gene3D" id="2.60.40.2030">
    <property type="match status" value="1"/>
</dbReference>
<dbReference type="SMR" id="A0A0H2YQI3"/>
<evidence type="ECO:0000313" key="12">
    <source>
        <dbReference type="Proteomes" id="UP000001823"/>
    </source>
</evidence>
<dbReference type="GO" id="GO:0016020">
    <property type="term" value="C:membrane"/>
    <property type="evidence" value="ECO:0007669"/>
    <property type="project" value="InterPro"/>
</dbReference>
<dbReference type="InterPro" id="IPR003644">
    <property type="entry name" value="Calx_beta"/>
</dbReference>
<evidence type="ECO:0000256" key="5">
    <source>
        <dbReference type="ARBA" id="ARBA00022801"/>
    </source>
</evidence>
<dbReference type="InterPro" id="IPR036439">
    <property type="entry name" value="Dockerin_dom_sf"/>
</dbReference>
<dbReference type="PANTHER" id="PTHR10030">
    <property type="entry name" value="ALPHA-L-FUCOSIDASE"/>
    <property type="match status" value="1"/>
</dbReference>
<keyword evidence="3 8" id="KW-0732">Signal</keyword>
<feature type="chain" id="PRO_5039462124" description="alpha-L-fucosidase" evidence="8">
    <location>
        <begin position="24"/>
        <end position="932"/>
    </location>
</feature>
<evidence type="ECO:0000256" key="3">
    <source>
        <dbReference type="ARBA" id="ARBA00022729"/>
    </source>
</evidence>
<dbReference type="eggNOG" id="COG0840">
    <property type="taxonomic scope" value="Bacteria"/>
</dbReference>
<dbReference type="Pfam" id="PF01120">
    <property type="entry name" value="Alpha_L_fucos"/>
    <property type="match status" value="1"/>
</dbReference>
<dbReference type="BRENDA" id="3.2.1.51">
    <property type="organism ID" value="1503"/>
</dbReference>
<dbReference type="EMBL" id="CP000246">
    <property type="protein sequence ID" value="ABG83106.1"/>
    <property type="molecule type" value="Genomic_DNA"/>
</dbReference>
<evidence type="ECO:0000256" key="6">
    <source>
        <dbReference type="ARBA" id="ARBA00022837"/>
    </source>
</evidence>
<proteinExistence type="inferred from homology"/>
<dbReference type="GO" id="GO:0016139">
    <property type="term" value="P:glycoside catabolic process"/>
    <property type="evidence" value="ECO:0007669"/>
    <property type="project" value="TreeGrafter"/>
</dbReference>
<dbReference type="SUPFAM" id="SSF63446">
    <property type="entry name" value="Type I dockerin domain"/>
    <property type="match status" value="1"/>
</dbReference>
<dbReference type="SUPFAM" id="SSF141072">
    <property type="entry name" value="CalX-like"/>
    <property type="match status" value="1"/>
</dbReference>
<sequence>MKVRAIKSFLATTMAMTFLVSMGQGSILTKANTINNMKYVTEAFGAIPTEEQVSYQKEELTAFIHFGVNTFTGREWGDGTENPEIFNPTNLDADQWVKTLADAGFGRVILTAKHHDGFCLWDSAYTKHDVASSPWKNGKGDVVKEVSEACAKYNIKFGVYLSPWDQNSEHYGEGNGGDYNEFYMNQLRELLTNYGPIAEVWMDGAKGSNVKQEYNFEEWFALIKELQPECLIFSPQGPDIRWIGNEKGYAGEPCWSTIDIEKMKERENPTYLNNGEEGGSDWVVGESDVSIRPGWFYHESQDNEVKSLEKMMDIYFKSIGRNSVLLLNVPPNKEGKLHENDVNRLKEFGETIKELFNDDLALNKEVIVDSFANRDETYGANKIVDGDYDTYWAPDNSSKTGTIEIDLGGSKEFDVISLQEYIPLGQRVSSFNIEVLQGENWNKVYEGKTIGYKRLIRISPTKGEKIRINITGSLEVPLINNVGVYKQPISIELPSGPPAGLKVLNDDNKGNELEQFNFSDGWVYETIHGENDLGGDAHYTSKTNATVNIKFNGTKFFLSGTKDSGHGIMEISIDGENPVEVDLYSPNRKCKEIVFESEDLSDGEHEVTVKCTGRKNSSSRGTAAHIDGAYVLDNGGKGMVEFEKVGYEVSENIGTATFKVIRKGGSNGKLEVNYDTLAGTALNGVDYQTWSGTLAFNEGETEKTFDITIIDDKEKEEPKEFYLKLSDPIGGILGFNSRATVTINDDEQIKIETKDTGDGLHQFNFSGGWNKETDGAWTNNMNSTFSIKFRGKQISLIGAKDPNHGIYEISIDGGEFVEVDAYAESRVTNQVIYESEVLTSGEHILNFRLKGENPHGGRADGQLNYALVDTSEDNLVEPEMPTTDLNKDGKVDIGDLSLASKHYGENIKEYDINGDGVIDEFELNSITNDILK</sequence>
<keyword evidence="4" id="KW-0677">Repeat</keyword>
<dbReference type="InterPro" id="IPR008979">
    <property type="entry name" value="Galactose-bd-like_sf"/>
</dbReference>
<keyword evidence="7" id="KW-0326">Glycosidase</keyword>
<dbReference type="EC" id="3.2.1.51" evidence="2"/>
<evidence type="ECO:0000256" key="4">
    <source>
        <dbReference type="ARBA" id="ARBA00022737"/>
    </source>
</evidence>
<reference evidence="11 12" key="1">
    <citation type="journal article" date="2006" name="Genome Res.">
        <title>Skewed genomic variability in strains of the toxigenic bacterial pathogen, Clostridium perfringens.</title>
        <authorList>
            <person name="Myers G.S."/>
            <person name="Rasko D.A."/>
            <person name="Cheung J.K."/>
            <person name="Ravel J."/>
            <person name="Seshadri R."/>
            <person name="Deboy R.T."/>
            <person name="Ren Q."/>
            <person name="Varga J."/>
            <person name="Awad M.M."/>
            <person name="Brinkac L.M."/>
            <person name="Daugherty S.C."/>
            <person name="Haft D.H."/>
            <person name="Dodson R.J."/>
            <person name="Madupu R."/>
            <person name="Nelson W.C."/>
            <person name="Rosovitz M.J."/>
            <person name="Sullivan S.A."/>
            <person name="Khouri H."/>
            <person name="Dimitrov G.I."/>
            <person name="Watkins K.L."/>
            <person name="Mulligan S."/>
            <person name="Benton J."/>
            <person name="Radune D."/>
            <person name="Fisher D.J."/>
            <person name="Atkins H.S."/>
            <person name="Hiscox T."/>
            <person name="Jost B.H."/>
            <person name="Billington S.J."/>
            <person name="Songer J.G."/>
            <person name="McClane B.A."/>
            <person name="Titball R.W."/>
            <person name="Rood J.I."/>
            <person name="Melville S.B."/>
            <person name="Paulsen I.T."/>
        </authorList>
    </citation>
    <scope>NUCLEOTIDE SEQUENCE [LARGE SCALE GENOMIC DNA]</scope>
    <source>
        <strain evidence="12">ATCC 13124 / DSM 756 / JCM 1290 / NCIMB 6125 / NCTC 8237 / S 107 / Type A</strain>
    </source>
</reference>
<dbReference type="BRENDA" id="3.2.1.111">
    <property type="organism ID" value="1503"/>
</dbReference>
<dbReference type="eggNOG" id="COG2133">
    <property type="taxonomic scope" value="Bacteria"/>
</dbReference>
<feature type="signal peptide" evidence="8">
    <location>
        <begin position="1"/>
        <end position="23"/>
    </location>
</feature>
<dbReference type="PROSITE" id="PS50022">
    <property type="entry name" value="FA58C_3"/>
    <property type="match status" value="1"/>
</dbReference>
<keyword evidence="5" id="KW-0378">Hydrolase</keyword>
<dbReference type="Gene3D" id="1.10.1330.10">
    <property type="entry name" value="Dockerin domain"/>
    <property type="match status" value="1"/>
</dbReference>
<dbReference type="Pfam" id="PF00404">
    <property type="entry name" value="Dockerin_1"/>
    <property type="match status" value="1"/>
</dbReference>
<keyword evidence="12" id="KW-1185">Reference proteome</keyword>
<protein>
    <recommendedName>
        <fullName evidence="2">alpha-L-fucosidase</fullName>
        <ecNumber evidence="2">3.2.1.51</ecNumber>
    </recommendedName>
</protein>
<gene>
    <name evidence="11" type="ordered locus">CPF_2130</name>
</gene>
<evidence type="ECO:0000256" key="8">
    <source>
        <dbReference type="SAM" id="SignalP"/>
    </source>
</evidence>
<dbReference type="InterPro" id="IPR017853">
    <property type="entry name" value="GH"/>
</dbReference>
<dbReference type="PANTHER" id="PTHR10030:SF37">
    <property type="entry name" value="ALPHA-L-FUCOSIDASE-RELATED"/>
    <property type="match status" value="1"/>
</dbReference>
<evidence type="ECO:0000259" key="9">
    <source>
        <dbReference type="PROSITE" id="PS50022"/>
    </source>
</evidence>
<dbReference type="InterPro" id="IPR000421">
    <property type="entry name" value="FA58C"/>
</dbReference>
<evidence type="ECO:0000313" key="11">
    <source>
        <dbReference type="EMBL" id="ABG83106.1"/>
    </source>
</evidence>
<evidence type="ECO:0000256" key="1">
    <source>
        <dbReference type="ARBA" id="ARBA00007951"/>
    </source>
</evidence>
<dbReference type="SUPFAM" id="SSF51445">
    <property type="entry name" value="(Trans)glycosidases"/>
    <property type="match status" value="1"/>
</dbReference>
<keyword evidence="6" id="KW-0106">Calcium</keyword>
<dbReference type="GO" id="GO:0006004">
    <property type="term" value="P:fucose metabolic process"/>
    <property type="evidence" value="ECO:0007669"/>
    <property type="project" value="TreeGrafter"/>
</dbReference>
<feature type="domain" description="Dockerin" evidence="10">
    <location>
        <begin position="878"/>
        <end position="932"/>
    </location>
</feature>
<dbReference type="Pfam" id="PF00754">
    <property type="entry name" value="F5_F8_type_C"/>
    <property type="match status" value="1"/>
</dbReference>
<evidence type="ECO:0000256" key="2">
    <source>
        <dbReference type="ARBA" id="ARBA00012662"/>
    </source>
</evidence>
<dbReference type="PROSITE" id="PS51766">
    <property type="entry name" value="DOCKERIN"/>
    <property type="match status" value="1"/>
</dbReference>
<dbReference type="GO" id="GO:0007154">
    <property type="term" value="P:cell communication"/>
    <property type="evidence" value="ECO:0007669"/>
    <property type="project" value="InterPro"/>
</dbReference>
<dbReference type="Proteomes" id="UP000001823">
    <property type="component" value="Chromosome"/>
</dbReference>
<dbReference type="InterPro" id="IPR038081">
    <property type="entry name" value="CalX-like_sf"/>
</dbReference>
<dbReference type="eggNOG" id="COG3669">
    <property type="taxonomic scope" value="Bacteria"/>
</dbReference>